<keyword evidence="1" id="KW-0732">Signal</keyword>
<evidence type="ECO:0000256" key="1">
    <source>
        <dbReference type="SAM" id="SignalP"/>
    </source>
</evidence>
<proteinExistence type="predicted"/>
<keyword evidence="4" id="KW-1185">Reference proteome</keyword>
<evidence type="ECO:0000313" key="3">
    <source>
        <dbReference type="EMBL" id="PXV66749.1"/>
    </source>
</evidence>
<organism evidence="3 4">
    <name type="scientific">Dysgonomonas alginatilytica</name>
    <dbReference type="NCBI Taxonomy" id="1605892"/>
    <lineage>
        <taxon>Bacteria</taxon>
        <taxon>Pseudomonadati</taxon>
        <taxon>Bacteroidota</taxon>
        <taxon>Bacteroidia</taxon>
        <taxon>Bacteroidales</taxon>
        <taxon>Dysgonomonadaceae</taxon>
        <taxon>Dysgonomonas</taxon>
    </lineage>
</organism>
<dbReference type="EMBL" id="QICL01000004">
    <property type="protein sequence ID" value="PXV66749.1"/>
    <property type="molecule type" value="Genomic_DNA"/>
</dbReference>
<evidence type="ECO:0000259" key="2">
    <source>
        <dbReference type="Pfam" id="PF13590"/>
    </source>
</evidence>
<dbReference type="Gene3D" id="3.30.160.670">
    <property type="match status" value="1"/>
</dbReference>
<evidence type="ECO:0000313" key="4">
    <source>
        <dbReference type="Proteomes" id="UP000247973"/>
    </source>
</evidence>
<dbReference type="PROSITE" id="PS51257">
    <property type="entry name" value="PROKAR_LIPOPROTEIN"/>
    <property type="match status" value="1"/>
</dbReference>
<accession>A0A2V3PSI9</accession>
<dbReference type="Proteomes" id="UP000247973">
    <property type="component" value="Unassembled WGS sequence"/>
</dbReference>
<dbReference type="InterPro" id="IPR025411">
    <property type="entry name" value="DUF4136"/>
</dbReference>
<feature type="signal peptide" evidence="1">
    <location>
        <begin position="1"/>
        <end position="18"/>
    </location>
</feature>
<feature type="chain" id="PRO_5016039368" evidence="1">
    <location>
        <begin position="19"/>
        <end position="213"/>
    </location>
</feature>
<gene>
    <name evidence="3" type="ORF">CLV62_1049</name>
</gene>
<dbReference type="OrthoDB" id="5432251at2"/>
<dbReference type="AlphaFoldDB" id="A0A2V3PSI9"/>
<name>A0A2V3PSI9_9BACT</name>
<reference evidence="3 4" key="1">
    <citation type="submission" date="2018-03" db="EMBL/GenBank/DDBJ databases">
        <title>Genomic Encyclopedia of Archaeal and Bacterial Type Strains, Phase II (KMG-II): from individual species to whole genera.</title>
        <authorList>
            <person name="Goeker M."/>
        </authorList>
    </citation>
    <scope>NUCLEOTIDE SEQUENCE [LARGE SCALE GENOMIC DNA]</scope>
    <source>
        <strain evidence="3 4">DSM 100214</strain>
    </source>
</reference>
<dbReference type="RefSeq" id="WP_110309716.1">
    <property type="nucleotide sequence ID" value="NZ_QICL01000004.1"/>
</dbReference>
<dbReference type="Pfam" id="PF13590">
    <property type="entry name" value="DUF4136"/>
    <property type="match status" value="1"/>
</dbReference>
<comment type="caution">
    <text evidence="3">The sequence shown here is derived from an EMBL/GenBank/DDBJ whole genome shotgun (WGS) entry which is preliminary data.</text>
</comment>
<protein>
    <submittedName>
        <fullName evidence="3">Uncharacterized protein DUF4136</fullName>
    </submittedName>
</protein>
<feature type="domain" description="DUF4136" evidence="2">
    <location>
        <begin position="26"/>
        <end position="202"/>
    </location>
</feature>
<sequence>MRTLRLFSLVLFSALMFASCKSSLTVSTDYDRSVDFSKYKTFGIYKLDAEAQTISELNRNRIYAAIKTALIERGLTESATPDLWVNGLAFVESRESHSSTTMTTGMGMGMGGMGMGGMGMGGFHRPYMWGGPMMMTGSSVARTQHNVDIYHKGSLLIDLIDARTNTLVWHAAGNRDVDKNFGRDADEKIAKYVSKMFVSFPPATIVNTTVKTK</sequence>